<feature type="transmembrane region" description="Helical" evidence="11">
    <location>
        <begin position="642"/>
        <end position="661"/>
    </location>
</feature>
<feature type="compositionally biased region" description="Polar residues" evidence="10">
    <location>
        <begin position="833"/>
        <end position="842"/>
    </location>
</feature>
<evidence type="ECO:0000256" key="5">
    <source>
        <dbReference type="ARBA" id="ARBA00022989"/>
    </source>
</evidence>
<comment type="subcellular location">
    <subcellularLocation>
        <location evidence="9">Endomembrane system</location>
        <topology evidence="9">Single-pass membrane protein</topology>
    </subcellularLocation>
    <subcellularLocation>
        <location evidence="1">Membrane</location>
        <topology evidence="1">Single-pass type I membrane protein</topology>
    </subcellularLocation>
</comment>
<keyword evidence="15" id="KW-1185">Reference proteome</keyword>
<evidence type="ECO:0000313" key="15">
    <source>
        <dbReference type="Proteomes" id="UP000747399"/>
    </source>
</evidence>
<keyword evidence="7" id="KW-1015">Disulfide bond</keyword>
<keyword evidence="6 11" id="KW-0472">Membrane</keyword>
<feature type="chain" id="PRO_5035307438" description="Vacuolar sorting receptor thioredoxin-like domain-containing protein" evidence="12">
    <location>
        <begin position="20"/>
        <end position="850"/>
    </location>
</feature>
<gene>
    <name evidence="14" type="ORF">Vafri_21685</name>
</gene>
<dbReference type="PROSITE" id="PS01187">
    <property type="entry name" value="EGF_CA"/>
    <property type="match status" value="1"/>
</dbReference>
<keyword evidence="3 12" id="KW-0732">Signal</keyword>
<protein>
    <recommendedName>
        <fullName evidence="13">Vacuolar sorting receptor thioredoxin-like domain-containing protein</fullName>
    </recommendedName>
</protein>
<comment type="caution">
    <text evidence="14">The sequence shown here is derived from an EMBL/GenBank/DDBJ whole genome shotgun (WGS) entry which is preliminary data.</text>
</comment>
<sequence>MRIHIGVSLLLGLLAVAVCKHTVATLVAEGMTLKVVGSPAKTINMSMANFGLPKYGGTLRGKLIYVSGSANYYKNKTYRCHPRDCRYGCDLHNSVPLIEIDKEPGMAYIMMVDRGPRDSVDDDPCYFLDKVFNAQQLGADVVLVADDKEEPLTTAVAPDTNDTAVERRDLTASAAMIGKDDADYLRDLLRDGQNVTVVLSWAKSIPESELVRWEYWTGTTDMCGAVCSERVEFTNEIAKQAMKFQQLSLTAFTPRYFLYDCKEGTTNTTECKSNCFSDGRYCAEQSGNYTGKDVLRMNIRAKCLHRQAMVNLKGYVWWEYTTRFFKACSMSTGQYNAECARTVFDNLTEEYSIGTRDEWEKCVNDVDETAARIEILEDDLISQLGNATSPPLAPVLILPTIRINGGQYRGSIKATPVLRALCAAFPDGHEPDVCNENWISEDECQGPNGEGYVKCKVGTSNGTTGCINTFAGYQCTCHSGFQILVSPDEDFEEACQDINECAVSIAPYKNDDCRCDRCGCINTYGSYKCTGRRENQCTPENNYGGCWHGTYKNVNVTTCIDTMPEYKQKSYMGILNENDTWYRCGECPKCFRSNGNKCEYVCSSEEICDERANICIDQRSGGDNTPNGGKAPSASGGVHPGFMILVVLGAAALTGGVVMAANHIMMKKRMGEEIRDIMSSYMPLQEEHTRNAASAAGRGRGGGDRGGGYQERIIRPDEDSDEEGRVGAYGWSAGQPAAASAVLKAGAGAVPTLIGASQRATWAPSTSATAGPAPVPGAGPVFSSPSPSAAAAAPLKPIASKPTVDAFGGADDERPQSVAPPAGDADPLLGRQVASSSSAQKTSGEENPFR</sequence>
<dbReference type="Gene3D" id="3.50.30.30">
    <property type="match status" value="1"/>
</dbReference>
<evidence type="ECO:0000256" key="2">
    <source>
        <dbReference type="ARBA" id="ARBA00022692"/>
    </source>
</evidence>
<evidence type="ECO:0000313" key="14">
    <source>
        <dbReference type="EMBL" id="GIL68408.1"/>
    </source>
</evidence>
<feature type="compositionally biased region" description="Low complexity" evidence="10">
    <location>
        <begin position="764"/>
        <end position="802"/>
    </location>
</feature>
<evidence type="ECO:0000256" key="3">
    <source>
        <dbReference type="ARBA" id="ARBA00022729"/>
    </source>
</evidence>
<dbReference type="GO" id="GO:0005509">
    <property type="term" value="F:calcium ion binding"/>
    <property type="evidence" value="ECO:0007669"/>
    <property type="project" value="InterPro"/>
</dbReference>
<feature type="compositionally biased region" description="Gly residues" evidence="10">
    <location>
        <begin position="698"/>
        <end position="709"/>
    </location>
</feature>
<proteinExistence type="predicted"/>
<dbReference type="EMBL" id="BNCO01000117">
    <property type="protein sequence ID" value="GIL68408.1"/>
    <property type="molecule type" value="Genomic_DNA"/>
</dbReference>
<organism evidence="14 15">
    <name type="scientific">Volvox africanus</name>
    <dbReference type="NCBI Taxonomy" id="51714"/>
    <lineage>
        <taxon>Eukaryota</taxon>
        <taxon>Viridiplantae</taxon>
        <taxon>Chlorophyta</taxon>
        <taxon>core chlorophytes</taxon>
        <taxon>Chlorophyceae</taxon>
        <taxon>CS clade</taxon>
        <taxon>Chlamydomonadales</taxon>
        <taxon>Volvocaceae</taxon>
        <taxon>Volvox</taxon>
    </lineage>
</organism>
<evidence type="ECO:0000256" key="4">
    <source>
        <dbReference type="ARBA" id="ARBA00022737"/>
    </source>
</evidence>
<dbReference type="InterPro" id="IPR018097">
    <property type="entry name" value="EGF_Ca-bd_CS"/>
</dbReference>
<evidence type="ECO:0000256" key="7">
    <source>
        <dbReference type="ARBA" id="ARBA00023157"/>
    </source>
</evidence>
<evidence type="ECO:0000256" key="10">
    <source>
        <dbReference type="SAM" id="MobiDB-lite"/>
    </source>
</evidence>
<dbReference type="GO" id="GO:0012505">
    <property type="term" value="C:endomembrane system"/>
    <property type="evidence" value="ECO:0007669"/>
    <property type="project" value="UniProtKB-SubCell"/>
</dbReference>
<evidence type="ECO:0000256" key="12">
    <source>
        <dbReference type="SAM" id="SignalP"/>
    </source>
</evidence>
<evidence type="ECO:0000256" key="8">
    <source>
        <dbReference type="ARBA" id="ARBA00023180"/>
    </source>
</evidence>
<name>A0A8J4BTW5_9CHLO</name>
<feature type="region of interest" description="Disordered" evidence="10">
    <location>
        <begin position="764"/>
        <end position="850"/>
    </location>
</feature>
<dbReference type="Proteomes" id="UP000747399">
    <property type="component" value="Unassembled WGS sequence"/>
</dbReference>
<evidence type="ECO:0000256" key="1">
    <source>
        <dbReference type="ARBA" id="ARBA00004479"/>
    </source>
</evidence>
<dbReference type="AlphaFoldDB" id="A0A8J4BTW5"/>
<feature type="signal peptide" evidence="12">
    <location>
        <begin position="1"/>
        <end position="19"/>
    </location>
</feature>
<keyword evidence="8" id="KW-0325">Glycoprotein</keyword>
<evidence type="ECO:0000256" key="11">
    <source>
        <dbReference type="SAM" id="Phobius"/>
    </source>
</evidence>
<dbReference type="GO" id="GO:0016020">
    <property type="term" value="C:membrane"/>
    <property type="evidence" value="ECO:0007669"/>
    <property type="project" value="UniProtKB-SubCell"/>
</dbReference>
<keyword evidence="4" id="KW-0677">Repeat</keyword>
<feature type="domain" description="Vacuolar sorting receptor thioredoxin-like" evidence="13">
    <location>
        <begin position="211"/>
        <end position="422"/>
    </location>
</feature>
<evidence type="ECO:0000259" key="13">
    <source>
        <dbReference type="Pfam" id="PF25011"/>
    </source>
</evidence>
<dbReference type="PANTHER" id="PTHR22702">
    <property type="entry name" value="PROTEASE-ASSOCIATED DOMAIN-CONTAINING PROTEIN"/>
    <property type="match status" value="1"/>
</dbReference>
<dbReference type="Gene3D" id="2.10.25.10">
    <property type="entry name" value="Laminin"/>
    <property type="match status" value="1"/>
</dbReference>
<feature type="region of interest" description="Disordered" evidence="10">
    <location>
        <begin position="689"/>
        <end position="729"/>
    </location>
</feature>
<dbReference type="Pfam" id="PF25011">
    <property type="entry name" value="VSR_TRX"/>
    <property type="match status" value="1"/>
</dbReference>
<keyword evidence="2 11" id="KW-0812">Transmembrane</keyword>
<dbReference type="SUPFAM" id="SSF57196">
    <property type="entry name" value="EGF/Laminin"/>
    <property type="match status" value="1"/>
</dbReference>
<dbReference type="PANTHER" id="PTHR22702:SF1">
    <property type="entry name" value="PROTEASE-ASSOCIATED DOMAIN-CONTAINING PROTEIN 1"/>
    <property type="match status" value="1"/>
</dbReference>
<keyword evidence="5 11" id="KW-1133">Transmembrane helix</keyword>
<evidence type="ECO:0000256" key="9">
    <source>
        <dbReference type="ARBA" id="ARBA00037847"/>
    </source>
</evidence>
<reference evidence="14" key="1">
    <citation type="journal article" date="2021" name="Proc. Natl. Acad. Sci. U.S.A.">
        <title>Three genomes in the algal genus Volvox reveal the fate of a haploid sex-determining region after a transition to homothallism.</title>
        <authorList>
            <person name="Yamamoto K."/>
            <person name="Hamaji T."/>
            <person name="Kawai-Toyooka H."/>
            <person name="Matsuzaki R."/>
            <person name="Takahashi F."/>
            <person name="Nishimura Y."/>
            <person name="Kawachi M."/>
            <person name="Noguchi H."/>
            <person name="Minakuchi Y."/>
            <person name="Umen J.G."/>
            <person name="Toyoda A."/>
            <person name="Nozaki H."/>
        </authorList>
    </citation>
    <scope>NUCLEOTIDE SEQUENCE</scope>
    <source>
        <strain evidence="14">NIES-3780</strain>
    </source>
</reference>
<accession>A0A8J4BTW5</accession>
<evidence type="ECO:0000256" key="6">
    <source>
        <dbReference type="ARBA" id="ARBA00023136"/>
    </source>
</evidence>
<dbReference type="InterPro" id="IPR056858">
    <property type="entry name" value="VSR_TRX"/>
</dbReference>